<proteinExistence type="predicted"/>
<evidence type="ECO:0000313" key="2">
    <source>
        <dbReference type="EMBL" id="MDI1493085.1"/>
    </source>
</evidence>
<dbReference type="EMBL" id="JAPUFD010000023">
    <property type="protein sequence ID" value="MDI1493085.1"/>
    <property type="molecule type" value="Genomic_DNA"/>
</dbReference>
<dbReference type="Gene3D" id="2.120.10.30">
    <property type="entry name" value="TolB, C-terminal domain"/>
    <property type="match status" value="1"/>
</dbReference>
<evidence type="ECO:0000256" key="1">
    <source>
        <dbReference type="SAM" id="SignalP"/>
    </source>
</evidence>
<feature type="signal peptide" evidence="1">
    <location>
        <begin position="1"/>
        <end position="18"/>
    </location>
</feature>
<name>A0AA43QZF0_9LECA</name>
<evidence type="ECO:0000313" key="3">
    <source>
        <dbReference type="Proteomes" id="UP001161017"/>
    </source>
</evidence>
<sequence length="410" mass="44658">MFHFILIFLWVFLAQVACDSCTGVSIPSINTYLLPEAFQGFQSVAGNLSTNFVNTVTSNASVNALFAAAKTSCYYAFDDEFYDILGSKTPNIQLVQMRSSFFAFEGGAWDYDKNQVWFISASYTYPTFISILDLRTNNVTTPDVPAFRNINPNGAYYFAGKMYFAIAGNQSEPNGAPAIYTIDTTTYEAEPIINSFFGEGFQSIDDLSWVKEGNISCIGTGPNLFFSTLDLRPSGIPGAAPLMLQDGVYRYSPQTQSVQGVISRADIVAPNGVRTDASGRYLYITGLAAPFNATGGDGNAFNSSVIYRFTLDEDCFPINKRLVAAVRSYADGLHVDDYGRIWTGEYEGITVRSPQGKVLGVFNAEALEIGSRLPPIANFAIAGDKLVVLALDRLYVIQLGQNVTSAGRGM</sequence>
<dbReference type="InterPro" id="IPR011042">
    <property type="entry name" value="6-blade_b-propeller_TolB-like"/>
</dbReference>
<dbReference type="AlphaFoldDB" id="A0AA43QZF0"/>
<gene>
    <name evidence="2" type="ORF">OHK93_004871</name>
</gene>
<evidence type="ECO:0008006" key="4">
    <source>
        <dbReference type="Google" id="ProtNLM"/>
    </source>
</evidence>
<dbReference type="Proteomes" id="UP001161017">
    <property type="component" value="Unassembled WGS sequence"/>
</dbReference>
<reference evidence="2" key="1">
    <citation type="journal article" date="2023" name="Genome Biol. Evol.">
        <title>First Whole Genome Sequence and Flow Cytometry Genome Size Data for the Lichen-Forming Fungus Ramalina farinacea (Ascomycota).</title>
        <authorList>
            <person name="Llewellyn T."/>
            <person name="Mian S."/>
            <person name="Hill R."/>
            <person name="Leitch I.J."/>
            <person name="Gaya E."/>
        </authorList>
    </citation>
    <scope>NUCLEOTIDE SEQUENCE</scope>
    <source>
        <strain evidence="2">LIQ254RAFAR</strain>
    </source>
</reference>
<dbReference type="InterPro" id="IPR052988">
    <property type="entry name" value="Oryzine_lactonohydrolase"/>
</dbReference>
<protein>
    <recommendedName>
        <fullName evidence="4">SMP-30/Gluconolactonase/LRE-like region domain-containing protein</fullName>
    </recommendedName>
</protein>
<dbReference type="PANTHER" id="PTHR47064">
    <property type="entry name" value="PUTATIVE (AFU_ORTHOLOGUE AFUA_1G08990)-RELATED"/>
    <property type="match status" value="1"/>
</dbReference>
<organism evidence="2 3">
    <name type="scientific">Ramalina farinacea</name>
    <dbReference type="NCBI Taxonomy" id="258253"/>
    <lineage>
        <taxon>Eukaryota</taxon>
        <taxon>Fungi</taxon>
        <taxon>Dikarya</taxon>
        <taxon>Ascomycota</taxon>
        <taxon>Pezizomycotina</taxon>
        <taxon>Lecanoromycetes</taxon>
        <taxon>OSLEUM clade</taxon>
        <taxon>Lecanoromycetidae</taxon>
        <taxon>Lecanorales</taxon>
        <taxon>Lecanorineae</taxon>
        <taxon>Ramalinaceae</taxon>
        <taxon>Ramalina</taxon>
    </lineage>
</organism>
<comment type="caution">
    <text evidence="2">The sequence shown here is derived from an EMBL/GenBank/DDBJ whole genome shotgun (WGS) entry which is preliminary data.</text>
</comment>
<dbReference type="SUPFAM" id="SSF63829">
    <property type="entry name" value="Calcium-dependent phosphotriesterase"/>
    <property type="match status" value="1"/>
</dbReference>
<keyword evidence="1" id="KW-0732">Signal</keyword>
<keyword evidence="3" id="KW-1185">Reference proteome</keyword>
<dbReference type="PANTHER" id="PTHR47064:SF2">
    <property type="entry name" value="SMP-30_GLUCONOLACTONASE_LRE-LIKE REGION DOMAIN-CONTAINING PROTEIN-RELATED"/>
    <property type="match status" value="1"/>
</dbReference>
<feature type="chain" id="PRO_5041295394" description="SMP-30/Gluconolactonase/LRE-like region domain-containing protein" evidence="1">
    <location>
        <begin position="19"/>
        <end position="410"/>
    </location>
</feature>
<accession>A0AA43QZF0</accession>